<name>A0ABW4QXE0_9BACT</name>
<dbReference type="Proteomes" id="UP001597197">
    <property type="component" value="Unassembled WGS sequence"/>
</dbReference>
<comment type="caution">
    <text evidence="1">The sequence shown here is derived from an EMBL/GenBank/DDBJ whole genome shotgun (WGS) entry which is preliminary data.</text>
</comment>
<dbReference type="EMBL" id="JBHUFD010000006">
    <property type="protein sequence ID" value="MFD1874277.1"/>
    <property type="molecule type" value="Genomic_DNA"/>
</dbReference>
<gene>
    <name evidence="1" type="ORF">ACFSDX_17665</name>
</gene>
<proteinExistence type="predicted"/>
<dbReference type="RefSeq" id="WP_382315932.1">
    <property type="nucleotide sequence ID" value="NZ_JBHUFD010000006.1"/>
</dbReference>
<protein>
    <submittedName>
        <fullName evidence="1">Uncharacterized protein</fullName>
    </submittedName>
</protein>
<sequence>MSTLLTLEQRAERSARAGARYHTNKALGIKPALPKPKHAEVQQQLETARCFNPAPDKPVSAAERWQPTANLERPRYEQAAPQPPVPWFAYPTAKQRREAILSKLDREQPLPTYHQR</sequence>
<keyword evidence="2" id="KW-1185">Reference proteome</keyword>
<accession>A0ABW4QXE0</accession>
<organism evidence="1 2">
    <name type="scientific">Hymenobacter bucti</name>
    <dbReference type="NCBI Taxonomy" id="1844114"/>
    <lineage>
        <taxon>Bacteria</taxon>
        <taxon>Pseudomonadati</taxon>
        <taxon>Bacteroidota</taxon>
        <taxon>Cytophagia</taxon>
        <taxon>Cytophagales</taxon>
        <taxon>Hymenobacteraceae</taxon>
        <taxon>Hymenobacter</taxon>
    </lineage>
</organism>
<reference evidence="2" key="1">
    <citation type="journal article" date="2019" name="Int. J. Syst. Evol. Microbiol.">
        <title>The Global Catalogue of Microorganisms (GCM) 10K type strain sequencing project: providing services to taxonomists for standard genome sequencing and annotation.</title>
        <authorList>
            <consortium name="The Broad Institute Genomics Platform"/>
            <consortium name="The Broad Institute Genome Sequencing Center for Infectious Disease"/>
            <person name="Wu L."/>
            <person name="Ma J."/>
        </authorList>
    </citation>
    <scope>NUCLEOTIDE SEQUENCE [LARGE SCALE GENOMIC DNA]</scope>
    <source>
        <strain evidence="2">CGMCC 1.15795</strain>
    </source>
</reference>
<evidence type="ECO:0000313" key="2">
    <source>
        <dbReference type="Proteomes" id="UP001597197"/>
    </source>
</evidence>
<evidence type="ECO:0000313" key="1">
    <source>
        <dbReference type="EMBL" id="MFD1874277.1"/>
    </source>
</evidence>